<evidence type="ECO:0000256" key="4">
    <source>
        <dbReference type="ARBA" id="ARBA00022475"/>
    </source>
</evidence>
<dbReference type="InterPro" id="IPR058982">
    <property type="entry name" value="Beta-barrel_AprE"/>
</dbReference>
<dbReference type="Pfam" id="PF25994">
    <property type="entry name" value="HH_AprE"/>
    <property type="match status" value="1"/>
</dbReference>
<dbReference type="PANTHER" id="PTHR30386">
    <property type="entry name" value="MEMBRANE FUSION SUBUNIT OF EMRAB-TOLC MULTIDRUG EFFLUX PUMP"/>
    <property type="match status" value="1"/>
</dbReference>
<dbReference type="OrthoDB" id="9810980at2"/>
<evidence type="ECO:0000256" key="9">
    <source>
        <dbReference type="SAM" id="Coils"/>
    </source>
</evidence>
<name>A0A1G6QVX4_9BACT</name>
<gene>
    <name evidence="13" type="ORF">SAMN05660835_01673</name>
</gene>
<evidence type="ECO:0000313" key="13">
    <source>
        <dbReference type="EMBL" id="SDC96452.1"/>
    </source>
</evidence>
<dbReference type="NCBIfam" id="TIGR01843">
    <property type="entry name" value="type_I_hlyD"/>
    <property type="match status" value="1"/>
</dbReference>
<feature type="coiled-coil region" evidence="9">
    <location>
        <begin position="214"/>
        <end position="255"/>
    </location>
</feature>
<keyword evidence="4" id="KW-1003">Cell membrane</keyword>
<evidence type="ECO:0000256" key="2">
    <source>
        <dbReference type="ARBA" id="ARBA00009477"/>
    </source>
</evidence>
<dbReference type="InterPro" id="IPR058781">
    <property type="entry name" value="HH_AprE-like"/>
</dbReference>
<dbReference type="GO" id="GO:0015031">
    <property type="term" value="P:protein transport"/>
    <property type="evidence" value="ECO:0007669"/>
    <property type="project" value="InterPro"/>
</dbReference>
<keyword evidence="9" id="KW-0175">Coiled coil</keyword>
<evidence type="ECO:0000256" key="10">
    <source>
        <dbReference type="SAM" id="Phobius"/>
    </source>
</evidence>
<dbReference type="PANTHER" id="PTHR30386:SF17">
    <property type="entry name" value="ALKALINE PROTEASE SECRETION PROTEIN APRE"/>
    <property type="match status" value="1"/>
</dbReference>
<evidence type="ECO:0000259" key="12">
    <source>
        <dbReference type="Pfam" id="PF26002"/>
    </source>
</evidence>
<evidence type="ECO:0000256" key="3">
    <source>
        <dbReference type="ARBA" id="ARBA00022448"/>
    </source>
</evidence>
<evidence type="ECO:0000259" key="11">
    <source>
        <dbReference type="Pfam" id="PF25994"/>
    </source>
</evidence>
<keyword evidence="3" id="KW-0813">Transport</keyword>
<dbReference type="Gene3D" id="1.10.287.1490">
    <property type="match status" value="1"/>
</dbReference>
<evidence type="ECO:0000256" key="7">
    <source>
        <dbReference type="ARBA" id="ARBA00022989"/>
    </source>
</evidence>
<dbReference type="GO" id="GO:0008233">
    <property type="term" value="F:peptidase activity"/>
    <property type="evidence" value="ECO:0007669"/>
    <property type="project" value="UniProtKB-KW"/>
</dbReference>
<dbReference type="Gene3D" id="2.40.50.100">
    <property type="match status" value="1"/>
</dbReference>
<proteinExistence type="inferred from homology"/>
<dbReference type="RefSeq" id="WP_092129574.1">
    <property type="nucleotide sequence ID" value="NZ_FMYU01000013.1"/>
</dbReference>
<comment type="similarity">
    <text evidence="2">Belongs to the membrane fusion protein (MFP) (TC 8.A.1) family.</text>
</comment>
<feature type="domain" description="AprE-like long alpha-helical hairpin" evidence="11">
    <location>
        <begin position="94"/>
        <end position="277"/>
    </location>
</feature>
<reference evidence="14" key="1">
    <citation type="submission" date="2016-10" db="EMBL/GenBank/DDBJ databases">
        <authorList>
            <person name="Varghese N."/>
            <person name="Submissions S."/>
        </authorList>
    </citation>
    <scope>NUCLEOTIDE SEQUENCE [LARGE SCALE GENOMIC DNA]</scope>
    <source>
        <strain evidence="14">DSM 8415</strain>
    </source>
</reference>
<dbReference type="PRINTS" id="PR01490">
    <property type="entry name" value="RTXTOXIND"/>
</dbReference>
<evidence type="ECO:0000313" key="14">
    <source>
        <dbReference type="Proteomes" id="UP000199411"/>
    </source>
</evidence>
<dbReference type="Gene3D" id="2.40.30.170">
    <property type="match status" value="1"/>
</dbReference>
<dbReference type="EMBL" id="FMYU01000013">
    <property type="protein sequence ID" value="SDC96452.1"/>
    <property type="molecule type" value="Genomic_DNA"/>
</dbReference>
<keyword evidence="6 10" id="KW-0812">Transmembrane</keyword>
<dbReference type="InterPro" id="IPR010129">
    <property type="entry name" value="T1SS_HlyD"/>
</dbReference>
<organism evidence="13 14">
    <name type="scientific">Desulfurella multipotens</name>
    <dbReference type="NCBI Taxonomy" id="79269"/>
    <lineage>
        <taxon>Bacteria</taxon>
        <taxon>Pseudomonadati</taxon>
        <taxon>Campylobacterota</taxon>
        <taxon>Desulfurellia</taxon>
        <taxon>Desulfurellales</taxon>
        <taxon>Desulfurellaceae</taxon>
        <taxon>Desulfurella</taxon>
    </lineage>
</organism>
<sequence>MDYLPPGTQKLNTNTKKMMHIAIAVVVIFFGGFLLWAALAPLSSGIVVPGTVVTSARLNIIQSPQTAKIKSILVKEGEVVKKNQPLIILDDSEAKAAYAKAKSEYLYLLSMESRLQAQLQNSPDITFPKELLENAQDPYVSNLIQTQRQLFFSTMQNFQSQKNAILQNTAGLQSELYGLKLNADSFKSQVSILAQQISSLKPLAKEGYYPKNQFLDKERQYEELKGNLDNLLGQIGRIQTQIAENNAKLQNLQSQFLADTQGKLAEVDSQLSSAKYQYLYYKKIYESMTIKSPINGTVLYLTVHTIGAVAAQGQELLEILPIDSKFIIEAQVEPQDIDKVHLNQDADLNFIAFNVHTTPIVHGKVIYVSADTITTQNAKMPFYIVRIELTKDAIKKLAHKKIVAGMPVQVTIKTGKQSMLEYLLKPLTENFSKAFKE</sequence>
<keyword evidence="13" id="KW-0645">Protease</keyword>
<dbReference type="Pfam" id="PF26002">
    <property type="entry name" value="Beta-barrel_AprE"/>
    <property type="match status" value="1"/>
</dbReference>
<comment type="subcellular location">
    <subcellularLocation>
        <location evidence="1">Cell inner membrane</location>
        <topology evidence="1">Single-pass membrane protein</topology>
    </subcellularLocation>
</comment>
<feature type="domain" description="AprE-like beta-barrel" evidence="12">
    <location>
        <begin position="327"/>
        <end position="415"/>
    </location>
</feature>
<dbReference type="Proteomes" id="UP000199411">
    <property type="component" value="Unassembled WGS sequence"/>
</dbReference>
<dbReference type="GO" id="GO:0006508">
    <property type="term" value="P:proteolysis"/>
    <property type="evidence" value="ECO:0007669"/>
    <property type="project" value="UniProtKB-KW"/>
</dbReference>
<keyword evidence="8 10" id="KW-0472">Membrane</keyword>
<dbReference type="InterPro" id="IPR050739">
    <property type="entry name" value="MFP"/>
</dbReference>
<keyword evidence="14" id="KW-1185">Reference proteome</keyword>
<evidence type="ECO:0000256" key="8">
    <source>
        <dbReference type="ARBA" id="ARBA00023136"/>
    </source>
</evidence>
<accession>A0A1G6QVX4</accession>
<dbReference type="AlphaFoldDB" id="A0A1G6QVX4"/>
<feature type="transmembrane region" description="Helical" evidence="10">
    <location>
        <begin position="21"/>
        <end position="39"/>
    </location>
</feature>
<keyword evidence="7 10" id="KW-1133">Transmembrane helix</keyword>
<evidence type="ECO:0000256" key="5">
    <source>
        <dbReference type="ARBA" id="ARBA00022519"/>
    </source>
</evidence>
<dbReference type="GO" id="GO:0005886">
    <property type="term" value="C:plasma membrane"/>
    <property type="evidence" value="ECO:0007669"/>
    <property type="project" value="UniProtKB-SubCell"/>
</dbReference>
<evidence type="ECO:0000256" key="1">
    <source>
        <dbReference type="ARBA" id="ARBA00004377"/>
    </source>
</evidence>
<keyword evidence="5" id="KW-0997">Cell inner membrane</keyword>
<protein>
    <submittedName>
        <fullName evidence="13">Membrane fusion protein, protease secretion system</fullName>
    </submittedName>
</protein>
<keyword evidence="13" id="KW-0378">Hydrolase</keyword>
<evidence type="ECO:0000256" key="6">
    <source>
        <dbReference type="ARBA" id="ARBA00022692"/>
    </source>
</evidence>